<sequence length="124" mass="13875">MTFAQKLKHDFTSLAFYKAWNDNIIYYGKRTADPSDFLLFHVCLDPHSAQGADLEVPLWEFGLSDDASIEVEDMVAARASPGTAKFSTSISIRFTSPMRCGDSSRRHTQGCLDQASHKRSNIRA</sequence>
<reference evidence="4" key="1">
    <citation type="submission" date="2016-12" db="EMBL/GenBank/DDBJ databases">
        <authorList>
            <person name="Brunel B."/>
        </authorList>
    </citation>
    <scope>NUCLEOTIDE SEQUENCE [LARGE SCALE GENOMIC DNA]</scope>
</reference>
<organism evidence="3 4">
    <name type="scientific">Mesorhizobium delmotii</name>
    <dbReference type="NCBI Taxonomy" id="1631247"/>
    <lineage>
        <taxon>Bacteria</taxon>
        <taxon>Pseudomonadati</taxon>
        <taxon>Pseudomonadota</taxon>
        <taxon>Alphaproteobacteria</taxon>
        <taxon>Hyphomicrobiales</taxon>
        <taxon>Phyllobacteriaceae</taxon>
        <taxon>Mesorhizobium</taxon>
    </lineage>
</organism>
<name>A0A2P9ADN2_9HYPH</name>
<dbReference type="InterPro" id="IPR013780">
    <property type="entry name" value="Glyco_hydro_b"/>
</dbReference>
<evidence type="ECO:0000313" key="4">
    <source>
        <dbReference type="Proteomes" id="UP000245698"/>
    </source>
</evidence>
<gene>
    <name evidence="3" type="ORF">BQ8482_111161</name>
</gene>
<evidence type="ECO:0000259" key="2">
    <source>
        <dbReference type="Pfam" id="PF21702"/>
    </source>
</evidence>
<dbReference type="AlphaFoldDB" id="A0A2P9ADN2"/>
<accession>A0A2P9ADN2</accession>
<dbReference type="Proteomes" id="UP000245698">
    <property type="component" value="Unassembled WGS sequence"/>
</dbReference>
<feature type="domain" description="Alpha-1,4-glucan:maltose-1-phosphate maltosyltransferase C-terminal" evidence="2">
    <location>
        <begin position="16"/>
        <end position="76"/>
    </location>
</feature>
<dbReference type="Pfam" id="PF21702">
    <property type="entry name" value="GLGE_C"/>
    <property type="match status" value="1"/>
</dbReference>
<protein>
    <recommendedName>
        <fullName evidence="2">Alpha-1,4-glucan:maltose-1-phosphate maltosyltransferase C-terminal domain-containing protein</fullName>
    </recommendedName>
</protein>
<keyword evidence="4" id="KW-1185">Reference proteome</keyword>
<evidence type="ECO:0000256" key="1">
    <source>
        <dbReference type="SAM" id="MobiDB-lite"/>
    </source>
</evidence>
<evidence type="ECO:0000313" key="3">
    <source>
        <dbReference type="EMBL" id="SJM29231.1"/>
    </source>
</evidence>
<dbReference type="Gene3D" id="2.60.40.1180">
    <property type="entry name" value="Golgi alpha-mannosidase II"/>
    <property type="match status" value="1"/>
</dbReference>
<feature type="region of interest" description="Disordered" evidence="1">
    <location>
        <begin position="99"/>
        <end position="124"/>
    </location>
</feature>
<proteinExistence type="predicted"/>
<dbReference type="InterPro" id="IPR049171">
    <property type="entry name" value="GLGE_C"/>
</dbReference>
<dbReference type="EMBL" id="FUIG01000013">
    <property type="protein sequence ID" value="SJM29231.1"/>
    <property type="molecule type" value="Genomic_DNA"/>
</dbReference>